<reference evidence="2 3" key="1">
    <citation type="journal article" date="2018" name="Science">
        <title>The opium poppy genome and morphinan production.</title>
        <authorList>
            <person name="Guo L."/>
            <person name="Winzer T."/>
            <person name="Yang X."/>
            <person name="Li Y."/>
            <person name="Ning Z."/>
            <person name="He Z."/>
            <person name="Teodor R."/>
            <person name="Lu Y."/>
            <person name="Bowser T.A."/>
            <person name="Graham I.A."/>
            <person name="Ye K."/>
        </authorList>
    </citation>
    <scope>NUCLEOTIDE SEQUENCE [LARGE SCALE GENOMIC DNA]</scope>
    <source>
        <strain evidence="3">cv. HN1</strain>
        <tissue evidence="2">Leaves</tissue>
    </source>
</reference>
<dbReference type="Proteomes" id="UP000316621">
    <property type="component" value="Chromosome 5"/>
</dbReference>
<name>A0A4Y7JK80_PAPSO</name>
<dbReference type="SUPFAM" id="SSF51011">
    <property type="entry name" value="Glycosyl hydrolase domain"/>
    <property type="match status" value="1"/>
</dbReference>
<dbReference type="InterPro" id="IPR013780">
    <property type="entry name" value="Glyco_hydro_b"/>
</dbReference>
<dbReference type="AlphaFoldDB" id="A0A4Y7JK80"/>
<accession>A0A4Y7JK80</accession>
<organism evidence="2 3">
    <name type="scientific">Papaver somniferum</name>
    <name type="common">Opium poppy</name>
    <dbReference type="NCBI Taxonomy" id="3469"/>
    <lineage>
        <taxon>Eukaryota</taxon>
        <taxon>Viridiplantae</taxon>
        <taxon>Streptophyta</taxon>
        <taxon>Embryophyta</taxon>
        <taxon>Tracheophyta</taxon>
        <taxon>Spermatophyta</taxon>
        <taxon>Magnoliopsida</taxon>
        <taxon>Ranunculales</taxon>
        <taxon>Papaveraceae</taxon>
        <taxon>Papaveroideae</taxon>
        <taxon>Papaver</taxon>
    </lineage>
</organism>
<dbReference type="OMA" id="SCMCHEL"/>
<evidence type="ECO:0000313" key="2">
    <source>
        <dbReference type="EMBL" id="RZC61514.1"/>
    </source>
</evidence>
<evidence type="ECO:0000313" key="3">
    <source>
        <dbReference type="Proteomes" id="UP000316621"/>
    </source>
</evidence>
<sequence length="124" mass="14250">MYLKHNAIVLTSDRSFSKPTVFNKQMFVEAANVDSRGIRSWVAKGRRGEIYLSFFNLTPEKTTVSANISKLAALFFPQRKFSKASCKYREIWSKKDFGIAKEETISISINEHGCALFVLNYNWL</sequence>
<dbReference type="EMBL" id="CM010719">
    <property type="protein sequence ID" value="RZC61514.1"/>
    <property type="molecule type" value="Genomic_DNA"/>
</dbReference>
<gene>
    <name evidence="2" type="ORF">C5167_023282</name>
</gene>
<feature type="domain" description="Alpha galactosidase C-terminal" evidence="1">
    <location>
        <begin position="38"/>
        <end position="119"/>
    </location>
</feature>
<proteinExistence type="predicted"/>
<dbReference type="InterPro" id="IPR041233">
    <property type="entry name" value="Melibiase_C"/>
</dbReference>
<dbReference type="Gene3D" id="2.60.40.1180">
    <property type="entry name" value="Golgi alpha-mannosidase II"/>
    <property type="match status" value="1"/>
</dbReference>
<protein>
    <recommendedName>
        <fullName evidence="1">Alpha galactosidase C-terminal domain-containing protein</fullName>
    </recommendedName>
</protein>
<dbReference type="Gramene" id="RZC61514">
    <property type="protein sequence ID" value="RZC61514"/>
    <property type="gene ID" value="C5167_023282"/>
</dbReference>
<evidence type="ECO:0000259" key="1">
    <source>
        <dbReference type="Pfam" id="PF17801"/>
    </source>
</evidence>
<dbReference type="Pfam" id="PF17801">
    <property type="entry name" value="Melibiase_C"/>
    <property type="match status" value="1"/>
</dbReference>
<keyword evidence="3" id="KW-1185">Reference proteome</keyword>